<evidence type="ECO:0000259" key="4">
    <source>
        <dbReference type="PROSITE" id="PS01124"/>
    </source>
</evidence>
<dbReference type="Gene3D" id="1.10.10.60">
    <property type="entry name" value="Homeodomain-like"/>
    <property type="match status" value="2"/>
</dbReference>
<dbReference type="InterPro" id="IPR018060">
    <property type="entry name" value="HTH_AraC"/>
</dbReference>
<dbReference type="SMART" id="SM00342">
    <property type="entry name" value="HTH_ARAC"/>
    <property type="match status" value="1"/>
</dbReference>
<dbReference type="RefSeq" id="WP_269879340.1">
    <property type="nucleotide sequence ID" value="NZ_JAQAGZ010000001.1"/>
</dbReference>
<dbReference type="Pfam" id="PF02311">
    <property type="entry name" value="AraC_binding"/>
    <property type="match status" value="1"/>
</dbReference>
<dbReference type="InterPro" id="IPR003313">
    <property type="entry name" value="AraC-bd"/>
</dbReference>
<name>A0ABT4Q2D2_9BACL</name>
<comment type="caution">
    <text evidence="5">The sequence shown here is derived from an EMBL/GenBank/DDBJ whole genome shotgun (WGS) entry which is preliminary data.</text>
</comment>
<keyword evidence="2" id="KW-0238">DNA-binding</keyword>
<evidence type="ECO:0000313" key="5">
    <source>
        <dbReference type="EMBL" id="MCZ8510966.1"/>
    </source>
</evidence>
<dbReference type="Gene3D" id="2.60.120.280">
    <property type="entry name" value="Regulatory protein AraC"/>
    <property type="match status" value="1"/>
</dbReference>
<keyword evidence="1" id="KW-0805">Transcription regulation</keyword>
<dbReference type="InterPro" id="IPR037923">
    <property type="entry name" value="HTH-like"/>
</dbReference>
<gene>
    <name evidence="5" type="ORF">O9H85_00650</name>
</gene>
<evidence type="ECO:0000256" key="3">
    <source>
        <dbReference type="ARBA" id="ARBA00023163"/>
    </source>
</evidence>
<dbReference type="InterPro" id="IPR020449">
    <property type="entry name" value="Tscrpt_reg_AraC-type_HTH"/>
</dbReference>
<accession>A0ABT4Q2D2</accession>
<evidence type="ECO:0000256" key="2">
    <source>
        <dbReference type="ARBA" id="ARBA00023125"/>
    </source>
</evidence>
<organism evidence="5 6">
    <name type="scientific">Paenibacillus gyeongsangnamensis</name>
    <dbReference type="NCBI Taxonomy" id="3388067"/>
    <lineage>
        <taxon>Bacteria</taxon>
        <taxon>Bacillati</taxon>
        <taxon>Bacillota</taxon>
        <taxon>Bacilli</taxon>
        <taxon>Bacillales</taxon>
        <taxon>Paenibacillaceae</taxon>
        <taxon>Paenibacillus</taxon>
    </lineage>
</organism>
<dbReference type="PROSITE" id="PS01124">
    <property type="entry name" value="HTH_ARAC_FAMILY_2"/>
    <property type="match status" value="1"/>
</dbReference>
<dbReference type="EMBL" id="JAQAGZ010000001">
    <property type="protein sequence ID" value="MCZ8510966.1"/>
    <property type="molecule type" value="Genomic_DNA"/>
</dbReference>
<dbReference type="Proteomes" id="UP001527882">
    <property type="component" value="Unassembled WGS sequence"/>
</dbReference>
<dbReference type="Pfam" id="PF12833">
    <property type="entry name" value="HTH_18"/>
    <property type="match status" value="1"/>
</dbReference>
<dbReference type="PANTHER" id="PTHR43280">
    <property type="entry name" value="ARAC-FAMILY TRANSCRIPTIONAL REGULATOR"/>
    <property type="match status" value="1"/>
</dbReference>
<dbReference type="SUPFAM" id="SSF51215">
    <property type="entry name" value="Regulatory protein AraC"/>
    <property type="match status" value="1"/>
</dbReference>
<dbReference type="InterPro" id="IPR009057">
    <property type="entry name" value="Homeodomain-like_sf"/>
</dbReference>
<dbReference type="PANTHER" id="PTHR43280:SF2">
    <property type="entry name" value="HTH-TYPE TRANSCRIPTIONAL REGULATOR EXSA"/>
    <property type="match status" value="1"/>
</dbReference>
<evidence type="ECO:0000313" key="6">
    <source>
        <dbReference type="Proteomes" id="UP001527882"/>
    </source>
</evidence>
<sequence length="289" mass="33134">MRGLKEYPSENAEFLYYTPSELERAIGIWPLHAGRMIAKPNYISGPRQIRYYNLHYILDGQVVYAVNGEQVTLKKGDLFCLFPDTPFTYKVKERNPKLRMTWIGFNGEGAGPLLQYAGITEEKPYCREIPLPDLPGTFRELLHEFRRLRVCGGSLQFVSMICALLAQLAAVSKQEVHETNKLTWIQDSETFMNVHYAEGITVQDVADYVGLHRTHFSSVFSKKLGISPIQYLQRLRMRSGAKLLADTDLSVTEIALSLGYPDLYSFTRAFRKYYGASPTEFRNTKYIDE</sequence>
<evidence type="ECO:0000256" key="1">
    <source>
        <dbReference type="ARBA" id="ARBA00023015"/>
    </source>
</evidence>
<dbReference type="PROSITE" id="PS00041">
    <property type="entry name" value="HTH_ARAC_FAMILY_1"/>
    <property type="match status" value="1"/>
</dbReference>
<reference evidence="5 6" key="1">
    <citation type="submission" date="2022-12" db="EMBL/GenBank/DDBJ databases">
        <title>Draft genome sequence of Paenibacillus sp. dW9.</title>
        <authorList>
            <person name="Choi E.-W."/>
            <person name="Kim D.-U."/>
        </authorList>
    </citation>
    <scope>NUCLEOTIDE SEQUENCE [LARGE SCALE GENOMIC DNA]</scope>
    <source>
        <strain evidence="6">dW9</strain>
    </source>
</reference>
<proteinExistence type="predicted"/>
<keyword evidence="6" id="KW-1185">Reference proteome</keyword>
<feature type="domain" description="HTH araC/xylS-type" evidence="4">
    <location>
        <begin position="186"/>
        <end position="284"/>
    </location>
</feature>
<dbReference type="InterPro" id="IPR018062">
    <property type="entry name" value="HTH_AraC-typ_CS"/>
</dbReference>
<dbReference type="PRINTS" id="PR00032">
    <property type="entry name" value="HTHARAC"/>
</dbReference>
<protein>
    <submittedName>
        <fullName evidence="5">AraC family transcriptional regulator</fullName>
    </submittedName>
</protein>
<keyword evidence="3" id="KW-0804">Transcription</keyword>
<dbReference type="SUPFAM" id="SSF46689">
    <property type="entry name" value="Homeodomain-like"/>
    <property type="match status" value="2"/>
</dbReference>